<evidence type="ECO:0000256" key="2">
    <source>
        <dbReference type="ARBA" id="ARBA00022630"/>
    </source>
</evidence>
<dbReference type="Proteomes" id="UP001209540">
    <property type="component" value="Unassembled WGS sequence"/>
</dbReference>
<dbReference type="PRINTS" id="PR00370">
    <property type="entry name" value="FMOXYGENASE"/>
</dbReference>
<keyword evidence="2" id="KW-0285">Flavoprotein</keyword>
<reference evidence="6" key="1">
    <citation type="journal article" date="2022" name="IScience">
        <title>Evolution of zygomycete secretomes and the origins of terrestrial fungal ecologies.</title>
        <authorList>
            <person name="Chang Y."/>
            <person name="Wang Y."/>
            <person name="Mondo S."/>
            <person name="Ahrendt S."/>
            <person name="Andreopoulos W."/>
            <person name="Barry K."/>
            <person name="Beard J."/>
            <person name="Benny G.L."/>
            <person name="Blankenship S."/>
            <person name="Bonito G."/>
            <person name="Cuomo C."/>
            <person name="Desiro A."/>
            <person name="Gervers K.A."/>
            <person name="Hundley H."/>
            <person name="Kuo A."/>
            <person name="LaButti K."/>
            <person name="Lang B.F."/>
            <person name="Lipzen A."/>
            <person name="O'Donnell K."/>
            <person name="Pangilinan J."/>
            <person name="Reynolds N."/>
            <person name="Sandor L."/>
            <person name="Smith M.E."/>
            <person name="Tsang A."/>
            <person name="Grigoriev I.V."/>
            <person name="Stajich J.E."/>
            <person name="Spatafora J.W."/>
        </authorList>
    </citation>
    <scope>NUCLEOTIDE SEQUENCE</scope>
    <source>
        <strain evidence="6">RSA 2281</strain>
    </source>
</reference>
<dbReference type="PIRSF" id="PIRSF000332">
    <property type="entry name" value="FMO"/>
    <property type="match status" value="1"/>
</dbReference>
<dbReference type="Pfam" id="PF13450">
    <property type="entry name" value="NAD_binding_8"/>
    <property type="match status" value="1"/>
</dbReference>
<dbReference type="PANTHER" id="PTHR23023">
    <property type="entry name" value="DIMETHYLANILINE MONOOXYGENASE"/>
    <property type="match status" value="1"/>
</dbReference>
<dbReference type="Pfam" id="PF00743">
    <property type="entry name" value="FMO-like"/>
    <property type="match status" value="2"/>
</dbReference>
<accession>A0AAD5K5K9</accession>
<name>A0AAD5K5K9_9FUNG</name>
<evidence type="ECO:0000256" key="1">
    <source>
        <dbReference type="ARBA" id="ARBA00009183"/>
    </source>
</evidence>
<reference evidence="6" key="2">
    <citation type="submission" date="2023-02" db="EMBL/GenBank/DDBJ databases">
        <authorList>
            <consortium name="DOE Joint Genome Institute"/>
            <person name="Mondo S.J."/>
            <person name="Chang Y."/>
            <person name="Wang Y."/>
            <person name="Ahrendt S."/>
            <person name="Andreopoulos W."/>
            <person name="Barry K."/>
            <person name="Beard J."/>
            <person name="Benny G.L."/>
            <person name="Blankenship S."/>
            <person name="Bonito G."/>
            <person name="Cuomo C."/>
            <person name="Desiro A."/>
            <person name="Gervers K.A."/>
            <person name="Hundley H."/>
            <person name="Kuo A."/>
            <person name="LaButti K."/>
            <person name="Lang B.F."/>
            <person name="Lipzen A."/>
            <person name="O'Donnell K."/>
            <person name="Pangilinan J."/>
            <person name="Reynolds N."/>
            <person name="Sandor L."/>
            <person name="Smith M.W."/>
            <person name="Tsang A."/>
            <person name="Grigoriev I.V."/>
            <person name="Stajich J.E."/>
            <person name="Spatafora J.W."/>
        </authorList>
    </citation>
    <scope>NUCLEOTIDE SEQUENCE</scope>
    <source>
        <strain evidence="6">RSA 2281</strain>
    </source>
</reference>
<keyword evidence="7" id="KW-1185">Reference proteome</keyword>
<keyword evidence="5" id="KW-0560">Oxidoreductase</keyword>
<organism evidence="6 7">
    <name type="scientific">Phascolomyces articulosus</name>
    <dbReference type="NCBI Taxonomy" id="60185"/>
    <lineage>
        <taxon>Eukaryota</taxon>
        <taxon>Fungi</taxon>
        <taxon>Fungi incertae sedis</taxon>
        <taxon>Mucoromycota</taxon>
        <taxon>Mucoromycotina</taxon>
        <taxon>Mucoromycetes</taxon>
        <taxon>Mucorales</taxon>
        <taxon>Lichtheimiaceae</taxon>
        <taxon>Phascolomyces</taxon>
    </lineage>
</organism>
<keyword evidence="3" id="KW-0274">FAD</keyword>
<dbReference type="GO" id="GO:0050661">
    <property type="term" value="F:NADP binding"/>
    <property type="evidence" value="ECO:0007669"/>
    <property type="project" value="InterPro"/>
</dbReference>
<comment type="caution">
    <text evidence="6">The sequence shown here is derived from an EMBL/GenBank/DDBJ whole genome shotgun (WGS) entry which is preliminary data.</text>
</comment>
<dbReference type="GO" id="GO:0050660">
    <property type="term" value="F:flavin adenine dinucleotide binding"/>
    <property type="evidence" value="ECO:0007669"/>
    <property type="project" value="InterPro"/>
</dbReference>
<evidence type="ECO:0000313" key="7">
    <source>
        <dbReference type="Proteomes" id="UP001209540"/>
    </source>
</evidence>
<evidence type="ECO:0000256" key="5">
    <source>
        <dbReference type="ARBA" id="ARBA00023002"/>
    </source>
</evidence>
<evidence type="ECO:0000313" key="6">
    <source>
        <dbReference type="EMBL" id="KAI9270547.1"/>
    </source>
</evidence>
<dbReference type="EMBL" id="JAIXMP010000007">
    <property type="protein sequence ID" value="KAI9270547.1"/>
    <property type="molecule type" value="Genomic_DNA"/>
</dbReference>
<evidence type="ECO:0000256" key="4">
    <source>
        <dbReference type="ARBA" id="ARBA00022857"/>
    </source>
</evidence>
<gene>
    <name evidence="6" type="ORF">BDA99DRAFT_478432</name>
</gene>
<evidence type="ECO:0000256" key="3">
    <source>
        <dbReference type="ARBA" id="ARBA00022827"/>
    </source>
</evidence>
<dbReference type="InterPro" id="IPR050346">
    <property type="entry name" value="FMO-like"/>
</dbReference>
<keyword evidence="4" id="KW-0521">NADP</keyword>
<proteinExistence type="inferred from homology"/>
<protein>
    <recommendedName>
        <fullName evidence="8">Thiol-specific monooxygenase</fullName>
    </recommendedName>
</protein>
<sequence>MTLSQISISRIAVIGAGPSGIASARALRDEGAFDTITVFERNSEVGGTWIYSKEAERAPQIPSANALVIDPPCQPALRQPPFSAIYDNLSTNIPTTIMCYRDIPFPSNCPLFPDRHQVLAYVQSVAERYDLLPMIRFNTTVVCVEPTADNKWQISATEWLDDKETSYTELYDAIVVASGHHFIPFIPDIEGLKEFSSTATVLHAQNYRCPQGYANKTVLVVGKGPSSSDLVREISTTAAKVYYCIRGEETHHTKSVFERENPPKNVERVGPLSRFSADTGIIQCQDGKEIYYVDTVFFATGYLYSFPFLPFERDNLIVDGKTVFGIYEDIFYVKNPTLAFVGLHSHVVPMPFTQVQSMVIASYWSGRIALPPTKVMQEAIADETDNPKKLALGIEKEVAAVKRMGAWIEGYQGKLEDWNSIDPVIGPLSENWIKDRHRTLELRKKCLGY</sequence>
<dbReference type="Gene3D" id="3.50.50.60">
    <property type="entry name" value="FAD/NAD(P)-binding domain"/>
    <property type="match status" value="2"/>
</dbReference>
<evidence type="ECO:0008006" key="8">
    <source>
        <dbReference type="Google" id="ProtNLM"/>
    </source>
</evidence>
<comment type="similarity">
    <text evidence="1">Belongs to the FMO family.</text>
</comment>
<dbReference type="InterPro" id="IPR036188">
    <property type="entry name" value="FAD/NAD-bd_sf"/>
</dbReference>
<dbReference type="GO" id="GO:0004499">
    <property type="term" value="F:N,N-dimethylaniline monooxygenase activity"/>
    <property type="evidence" value="ECO:0007669"/>
    <property type="project" value="InterPro"/>
</dbReference>
<dbReference type="InterPro" id="IPR020946">
    <property type="entry name" value="Flavin_mOase-like"/>
</dbReference>
<dbReference type="AlphaFoldDB" id="A0AAD5K5K9"/>
<dbReference type="SUPFAM" id="SSF51905">
    <property type="entry name" value="FAD/NAD(P)-binding domain"/>
    <property type="match status" value="2"/>
</dbReference>
<dbReference type="InterPro" id="IPR000960">
    <property type="entry name" value="Flavin_mOase"/>
</dbReference>